<reference evidence="3 4" key="1">
    <citation type="submission" date="2019-01" db="EMBL/GenBank/DDBJ databases">
        <authorList>
            <person name="Li J."/>
        </authorList>
    </citation>
    <scope>NUCLEOTIDE SEQUENCE [LARGE SCALE GENOMIC DNA]</scope>
    <source>
        <strain evidence="3 4">CCUG 35506</strain>
    </source>
</reference>
<dbReference type="Pfam" id="PF01593">
    <property type="entry name" value="Amino_oxidase"/>
    <property type="match status" value="3"/>
</dbReference>
<feature type="domain" description="Amine oxidase" evidence="2">
    <location>
        <begin position="93"/>
        <end position="166"/>
    </location>
</feature>
<dbReference type="GO" id="GO:0016491">
    <property type="term" value="F:oxidoreductase activity"/>
    <property type="evidence" value="ECO:0007669"/>
    <property type="project" value="InterPro"/>
</dbReference>
<feature type="domain" description="Amine oxidase" evidence="2">
    <location>
        <begin position="183"/>
        <end position="258"/>
    </location>
</feature>
<dbReference type="PANTHER" id="PTHR10742:SF410">
    <property type="entry name" value="LYSINE-SPECIFIC HISTONE DEMETHYLASE 2"/>
    <property type="match status" value="1"/>
</dbReference>
<dbReference type="Proteomes" id="UP000292935">
    <property type="component" value="Unassembled WGS sequence"/>
</dbReference>
<comment type="caution">
    <text evidence="3">The sequence shown here is derived from an EMBL/GenBank/DDBJ whole genome shotgun (WGS) entry which is preliminary data.</text>
</comment>
<sequence length="532" mass="54200">MQGIRWHTALEPGATGSPASRRSGVGAGPSASLIPMDSRGAPGGMGRRTFLAASLSSVAALALASCSWPEPSPTPPPTTAPPTTAPPAPTNGVPVPTAMRRSRWGADPFSRGAFSFDSVGSTPELRRALAEPVESRLVIAGEATDPDHPGTLEGARVSGIRAAADIARLGTAGERVAVVGAGLAGLTAARALVDAGFEVVVLEARDRLGGRIHSTDATGFDTPVELGGVFTGDDEDLIDALHEASVDTVPFAPDVSATTTAGLRLPIPTTGPDAIATAQEWAAVQPNDVSLATALTGSGATPLSAVPDDAGVSPADWLAHSINSGVAPTTGAITSVISAGQYDADRVGQLGELVTGRFSDLVDALAEPLEIAVSSVVTKISYTDRRVSLRLDSGESLTADRAVVTIPIGVLKTDTVRFSPALPLMHQRAISVLGMGLLDTVWLRFDEAFWRTDVAGAPDAPGSPDLATPNVLTVVGETSPVATWIDVGLATGEPVLMGLIAAVQATRLEELDDPAFQAEVLGALAPFATASG</sequence>
<evidence type="ECO:0000256" key="1">
    <source>
        <dbReference type="SAM" id="MobiDB-lite"/>
    </source>
</evidence>
<dbReference type="InterPro" id="IPR036188">
    <property type="entry name" value="FAD/NAD-bd_sf"/>
</dbReference>
<evidence type="ECO:0000313" key="3">
    <source>
        <dbReference type="EMBL" id="RXZ48926.1"/>
    </source>
</evidence>
<dbReference type="SUPFAM" id="SSF51905">
    <property type="entry name" value="FAD/NAD(P)-binding domain"/>
    <property type="match status" value="2"/>
</dbReference>
<feature type="region of interest" description="Disordered" evidence="1">
    <location>
        <begin position="1"/>
        <end position="40"/>
    </location>
</feature>
<name>A0A4Q2JPW1_9MICO</name>
<protein>
    <submittedName>
        <fullName evidence="3">FAD-binding protein</fullName>
    </submittedName>
</protein>
<dbReference type="SUPFAM" id="SSF54373">
    <property type="entry name" value="FAD-linked reductases, C-terminal domain"/>
    <property type="match status" value="1"/>
</dbReference>
<dbReference type="Gene3D" id="3.50.50.60">
    <property type="entry name" value="FAD/NAD(P)-binding domain"/>
    <property type="match status" value="2"/>
</dbReference>
<accession>A0A4Q2JPW1</accession>
<organism evidence="3 4">
    <name type="scientific">Agromyces fucosus</name>
    <dbReference type="NCBI Taxonomy" id="41985"/>
    <lineage>
        <taxon>Bacteria</taxon>
        <taxon>Bacillati</taxon>
        <taxon>Actinomycetota</taxon>
        <taxon>Actinomycetes</taxon>
        <taxon>Micrococcales</taxon>
        <taxon>Microbacteriaceae</taxon>
        <taxon>Agromyces</taxon>
    </lineage>
</organism>
<feature type="domain" description="Amine oxidase" evidence="2">
    <location>
        <begin position="352"/>
        <end position="525"/>
    </location>
</feature>
<proteinExistence type="predicted"/>
<evidence type="ECO:0000259" key="2">
    <source>
        <dbReference type="Pfam" id="PF01593"/>
    </source>
</evidence>
<keyword evidence="4" id="KW-1185">Reference proteome</keyword>
<dbReference type="AlphaFoldDB" id="A0A4Q2JPW1"/>
<feature type="compositionally biased region" description="Pro residues" evidence="1">
    <location>
        <begin position="70"/>
        <end position="89"/>
    </location>
</feature>
<dbReference type="InterPro" id="IPR050281">
    <property type="entry name" value="Flavin_monoamine_oxidase"/>
</dbReference>
<feature type="region of interest" description="Disordered" evidence="1">
    <location>
        <begin position="67"/>
        <end position="99"/>
    </location>
</feature>
<gene>
    <name evidence="3" type="ORF">ESP57_08130</name>
</gene>
<evidence type="ECO:0000313" key="4">
    <source>
        <dbReference type="Proteomes" id="UP000292935"/>
    </source>
</evidence>
<dbReference type="InterPro" id="IPR002937">
    <property type="entry name" value="Amino_oxidase"/>
</dbReference>
<dbReference type="PANTHER" id="PTHR10742">
    <property type="entry name" value="FLAVIN MONOAMINE OXIDASE"/>
    <property type="match status" value="1"/>
</dbReference>
<dbReference type="EMBL" id="SDPO01000002">
    <property type="protein sequence ID" value="RXZ48926.1"/>
    <property type="molecule type" value="Genomic_DNA"/>
</dbReference>
<dbReference type="OrthoDB" id="337830at2"/>